<keyword evidence="2" id="KW-1185">Reference proteome</keyword>
<dbReference type="Proteomes" id="UP001597168">
    <property type="component" value="Unassembled WGS sequence"/>
</dbReference>
<name>A0ABW3QS87_9PSEU</name>
<evidence type="ECO:0000313" key="1">
    <source>
        <dbReference type="EMBL" id="MFD1147699.1"/>
    </source>
</evidence>
<dbReference type="RefSeq" id="WP_380723053.1">
    <property type="nucleotide sequence ID" value="NZ_JBHTLK010000043.1"/>
</dbReference>
<gene>
    <name evidence="1" type="ORF">ACFQ3T_11225</name>
</gene>
<comment type="caution">
    <text evidence="1">The sequence shown here is derived from an EMBL/GenBank/DDBJ whole genome shotgun (WGS) entry which is preliminary data.</text>
</comment>
<sequence>MSPDRFAGSKPLPDDLVEYVDKVGALHVDGQLGGYVRVKLDSVYWATGVLKRRRTAAEDRIFLDIVLVRPDGTHLEWIADGPLEESDARQQLASQSMMIRGVPHELTWLHGEPADEAVAHFE</sequence>
<proteinExistence type="predicted"/>
<evidence type="ECO:0000313" key="2">
    <source>
        <dbReference type="Proteomes" id="UP001597168"/>
    </source>
</evidence>
<organism evidence="1 2">
    <name type="scientific">Saccharothrix hoggarensis</name>
    <dbReference type="NCBI Taxonomy" id="913853"/>
    <lineage>
        <taxon>Bacteria</taxon>
        <taxon>Bacillati</taxon>
        <taxon>Actinomycetota</taxon>
        <taxon>Actinomycetes</taxon>
        <taxon>Pseudonocardiales</taxon>
        <taxon>Pseudonocardiaceae</taxon>
        <taxon>Saccharothrix</taxon>
    </lineage>
</organism>
<reference evidence="2" key="1">
    <citation type="journal article" date="2019" name="Int. J. Syst. Evol. Microbiol.">
        <title>The Global Catalogue of Microorganisms (GCM) 10K type strain sequencing project: providing services to taxonomists for standard genome sequencing and annotation.</title>
        <authorList>
            <consortium name="The Broad Institute Genomics Platform"/>
            <consortium name="The Broad Institute Genome Sequencing Center for Infectious Disease"/>
            <person name="Wu L."/>
            <person name="Ma J."/>
        </authorList>
    </citation>
    <scope>NUCLEOTIDE SEQUENCE [LARGE SCALE GENOMIC DNA]</scope>
    <source>
        <strain evidence="2">CCUG 60214</strain>
    </source>
</reference>
<protein>
    <submittedName>
        <fullName evidence="1">Uncharacterized protein</fullName>
    </submittedName>
</protein>
<dbReference type="EMBL" id="JBHTLK010000043">
    <property type="protein sequence ID" value="MFD1147699.1"/>
    <property type="molecule type" value="Genomic_DNA"/>
</dbReference>
<accession>A0ABW3QS87</accession>